<dbReference type="CDD" id="cd02440">
    <property type="entry name" value="AdoMet_MTases"/>
    <property type="match status" value="1"/>
</dbReference>
<evidence type="ECO:0000256" key="1">
    <source>
        <dbReference type="ARBA" id="ARBA00022603"/>
    </source>
</evidence>
<evidence type="ECO:0000256" key="3">
    <source>
        <dbReference type="ARBA" id="ARBA00022691"/>
    </source>
</evidence>
<dbReference type="Gene3D" id="3.30.420.140">
    <property type="entry name" value="YqgF/RNase H-like domain"/>
    <property type="match status" value="1"/>
</dbReference>
<dbReference type="InterPro" id="IPR012337">
    <property type="entry name" value="RNaseH-like_sf"/>
</dbReference>
<reference evidence="4 5" key="1">
    <citation type="journal article" date="2015" name="Clin. Infect. Dis.">
        <title>Genomic Investigations unmask Mycoplasma amphoriforme, a new respiratory pathogen.</title>
        <authorList>
            <person name="Gillespie S.H."/>
            <person name="Ling C.L."/>
            <person name="Oravcova K."/>
            <person name="Pinheiro M."/>
            <person name="Wells L."/>
            <person name="Bryant J.M."/>
            <person name="McHugh T.D."/>
            <person name="Bebear C."/>
            <person name="Webster D."/>
            <person name="Harris S.R."/>
            <person name="Seth-Smith H.M."/>
            <person name="Thomson N.R."/>
        </authorList>
    </citation>
    <scope>NUCLEOTIDE SEQUENCE [LARGE SCALE GENOMIC DNA]</scope>
    <source>
        <strain evidence="4 5">A39</strain>
    </source>
</reference>
<dbReference type="InterPro" id="IPR005227">
    <property type="entry name" value="YqgF"/>
</dbReference>
<protein>
    <recommendedName>
        <fullName evidence="6">O-methyltransferase</fullName>
    </recommendedName>
</protein>
<dbReference type="Pfam" id="PF01596">
    <property type="entry name" value="Methyltransf_3"/>
    <property type="match status" value="1"/>
</dbReference>
<proteinExistence type="predicted"/>
<dbReference type="GO" id="GO:0006364">
    <property type="term" value="P:rRNA processing"/>
    <property type="evidence" value="ECO:0007669"/>
    <property type="project" value="InterPro"/>
</dbReference>
<dbReference type="InterPro" id="IPR002935">
    <property type="entry name" value="SAM_O-MeTrfase"/>
</dbReference>
<keyword evidence="1" id="KW-0489">Methyltransferase</keyword>
<organism evidence="4 5">
    <name type="scientific">Mycoplasma amphoriforme A39</name>
    <dbReference type="NCBI Taxonomy" id="572419"/>
    <lineage>
        <taxon>Bacteria</taxon>
        <taxon>Bacillati</taxon>
        <taxon>Mycoplasmatota</taxon>
        <taxon>Mollicutes</taxon>
        <taxon>Mycoplasmataceae</taxon>
        <taxon>Mycoplasma</taxon>
    </lineage>
</organism>
<evidence type="ECO:0000313" key="4">
    <source>
        <dbReference type="EMBL" id="CDN40641.1"/>
    </source>
</evidence>
<dbReference type="SUPFAM" id="SSF53098">
    <property type="entry name" value="Ribonuclease H-like"/>
    <property type="match status" value="1"/>
</dbReference>
<gene>
    <name evidence="4" type="ORF">MAMA39_05230</name>
</gene>
<keyword evidence="5" id="KW-1185">Reference proteome</keyword>
<evidence type="ECO:0000313" key="5">
    <source>
        <dbReference type="Proteomes" id="UP000261764"/>
    </source>
</evidence>
<keyword evidence="2" id="KW-0808">Transferase</keyword>
<sequence>MNLTKSQTTFMVEQFATIFQKIFNSVYVVYADEQQTTMQANELLFAMDLKSSVRNKNLDRVSAAIILQNYLDANLQHLKILNCSIANKIAVMRAANLQFLKDYLLNKPAIKNILEIGTGCGYSAQILSEIKTVESITTIEKDQKRFEVAKELLKDNSKVKLVHVDVNDFNVNNFYDLIILDGPKKQLVQLFKKFEKFLTKHGAIVIDNLYLKNVYDQYKIRNEKRLLPLLQANQELHVFLEKLMVNKYKIWFDESGDGLAIIEGK</sequence>
<keyword evidence="3" id="KW-0949">S-adenosyl-L-methionine</keyword>
<accession>A0A292II77</accession>
<dbReference type="KEGG" id="mamp:MAMA39_05230"/>
<dbReference type="AlphaFoldDB" id="A0A292II77"/>
<dbReference type="GO" id="GO:0008168">
    <property type="term" value="F:methyltransferase activity"/>
    <property type="evidence" value="ECO:0007669"/>
    <property type="project" value="UniProtKB-KW"/>
</dbReference>
<name>A0A292II77_9MOLU</name>
<dbReference type="InterPro" id="IPR037027">
    <property type="entry name" value="YqgF/RNaseH-like_dom_sf"/>
</dbReference>
<dbReference type="EMBL" id="HG937516">
    <property type="protein sequence ID" value="CDN40641.1"/>
    <property type="molecule type" value="Genomic_DNA"/>
</dbReference>
<dbReference type="GO" id="GO:0003723">
    <property type="term" value="F:RNA binding"/>
    <property type="evidence" value="ECO:0007669"/>
    <property type="project" value="UniProtKB-KW"/>
</dbReference>
<dbReference type="InterPro" id="IPR029063">
    <property type="entry name" value="SAM-dependent_MTases_sf"/>
</dbReference>
<dbReference type="Proteomes" id="UP000261764">
    <property type="component" value="Chromosome I"/>
</dbReference>
<dbReference type="GO" id="GO:0032259">
    <property type="term" value="P:methylation"/>
    <property type="evidence" value="ECO:0007669"/>
    <property type="project" value="UniProtKB-KW"/>
</dbReference>
<evidence type="ECO:0008006" key="6">
    <source>
        <dbReference type="Google" id="ProtNLM"/>
    </source>
</evidence>
<dbReference type="Gene3D" id="3.40.50.150">
    <property type="entry name" value="Vaccinia Virus protein VP39"/>
    <property type="match status" value="1"/>
</dbReference>
<dbReference type="Pfam" id="PF03652">
    <property type="entry name" value="RuvX"/>
    <property type="match status" value="1"/>
</dbReference>
<evidence type="ECO:0000256" key="2">
    <source>
        <dbReference type="ARBA" id="ARBA00022679"/>
    </source>
</evidence>
<dbReference type="SUPFAM" id="SSF53335">
    <property type="entry name" value="S-adenosyl-L-methionine-dependent methyltransferases"/>
    <property type="match status" value="1"/>
</dbReference>